<dbReference type="FunFam" id="3.40.50.300:FF:000500">
    <property type="entry name" value="ATP-dependent RNA helicase DHX29"/>
    <property type="match status" value="1"/>
</dbReference>
<evidence type="ECO:0000256" key="2">
    <source>
        <dbReference type="ARBA" id="ARBA00022741"/>
    </source>
</evidence>
<dbReference type="InterPro" id="IPR056890">
    <property type="entry name" value="UBA_DHX29-like"/>
</dbReference>
<feature type="domain" description="Helicase ATP-binding" evidence="9">
    <location>
        <begin position="605"/>
        <end position="770"/>
    </location>
</feature>
<evidence type="ECO:0000256" key="3">
    <source>
        <dbReference type="ARBA" id="ARBA00022801"/>
    </source>
</evidence>
<dbReference type="CDD" id="cd18791">
    <property type="entry name" value="SF2_C_RHA"/>
    <property type="match status" value="1"/>
</dbReference>
<keyword evidence="5" id="KW-0067">ATP-binding</keyword>
<evidence type="ECO:0000259" key="8">
    <source>
        <dbReference type="PROSITE" id="PS50908"/>
    </source>
</evidence>
<feature type="non-terminal residue" evidence="11">
    <location>
        <position position="1410"/>
    </location>
</feature>
<dbReference type="InterPro" id="IPR011709">
    <property type="entry name" value="DEAD-box_helicase_OB_fold"/>
</dbReference>
<keyword evidence="12" id="KW-1185">Reference proteome</keyword>
<dbReference type="SMART" id="SM00490">
    <property type="entry name" value="HELICc"/>
    <property type="match status" value="1"/>
</dbReference>
<dbReference type="InterPro" id="IPR056328">
    <property type="entry name" value="DSRM_DHX29"/>
</dbReference>
<dbReference type="Pfam" id="PF07717">
    <property type="entry name" value="OB_NTP_bind"/>
    <property type="match status" value="1"/>
</dbReference>
<dbReference type="SMART" id="SM00591">
    <property type="entry name" value="RWD"/>
    <property type="match status" value="1"/>
</dbReference>
<feature type="region of interest" description="Disordered" evidence="7">
    <location>
        <begin position="1"/>
        <end position="48"/>
    </location>
</feature>
<dbReference type="PANTHER" id="PTHR18934:SF267">
    <property type="entry name" value="ATP-DEPENDENT RNA HELICASE YLR419W-RELATED"/>
    <property type="match status" value="1"/>
</dbReference>
<dbReference type="CDD" id="cd17917">
    <property type="entry name" value="DEXHc_RHA-like"/>
    <property type="match status" value="1"/>
</dbReference>
<evidence type="ECO:0000259" key="10">
    <source>
        <dbReference type="PROSITE" id="PS51194"/>
    </source>
</evidence>
<feature type="domain" description="Helicase C-terminal" evidence="10">
    <location>
        <begin position="871"/>
        <end position="1039"/>
    </location>
</feature>
<comment type="catalytic activity">
    <reaction evidence="6">
        <text>ATP + H2O = ADP + phosphate + H(+)</text>
        <dbReference type="Rhea" id="RHEA:13065"/>
        <dbReference type="ChEBI" id="CHEBI:15377"/>
        <dbReference type="ChEBI" id="CHEBI:15378"/>
        <dbReference type="ChEBI" id="CHEBI:30616"/>
        <dbReference type="ChEBI" id="CHEBI:43474"/>
        <dbReference type="ChEBI" id="CHEBI:456216"/>
        <dbReference type="EC" id="3.6.4.13"/>
    </reaction>
</comment>
<dbReference type="SMART" id="SM00487">
    <property type="entry name" value="DEXDc"/>
    <property type="match status" value="1"/>
</dbReference>
<keyword evidence="4 11" id="KW-0347">Helicase</keyword>
<dbReference type="EMBL" id="JANBOI010000383">
    <property type="protein sequence ID" value="KAJ1730964.1"/>
    <property type="molecule type" value="Genomic_DNA"/>
</dbReference>
<dbReference type="InterPro" id="IPR014001">
    <property type="entry name" value="Helicase_ATP-bd"/>
</dbReference>
<comment type="caution">
    <text evidence="11">The sequence shown here is derived from an EMBL/GenBank/DDBJ whole genome shotgun (WGS) entry which is preliminary data.</text>
</comment>
<feature type="compositionally biased region" description="Basic and acidic residues" evidence="7">
    <location>
        <begin position="20"/>
        <end position="41"/>
    </location>
</feature>
<dbReference type="GO" id="GO:0003724">
    <property type="term" value="F:RNA helicase activity"/>
    <property type="evidence" value="ECO:0007669"/>
    <property type="project" value="UniProtKB-EC"/>
</dbReference>
<dbReference type="PROSITE" id="PS51194">
    <property type="entry name" value="HELICASE_CTER"/>
    <property type="match status" value="1"/>
</dbReference>
<dbReference type="GO" id="GO:0003723">
    <property type="term" value="F:RNA binding"/>
    <property type="evidence" value="ECO:0007669"/>
    <property type="project" value="TreeGrafter"/>
</dbReference>
<dbReference type="Pfam" id="PF00271">
    <property type="entry name" value="Helicase_C"/>
    <property type="match status" value="1"/>
</dbReference>
<dbReference type="InterPro" id="IPR007502">
    <property type="entry name" value="Helicase-assoc_dom"/>
</dbReference>
<evidence type="ECO:0000256" key="4">
    <source>
        <dbReference type="ARBA" id="ARBA00022806"/>
    </source>
</evidence>
<keyword evidence="2" id="KW-0547">Nucleotide-binding</keyword>
<dbReference type="Gene3D" id="3.40.50.300">
    <property type="entry name" value="P-loop containing nucleotide triphosphate hydrolases"/>
    <property type="match status" value="2"/>
</dbReference>
<dbReference type="Pfam" id="PF24899">
    <property type="entry name" value="UBA_DHX29"/>
    <property type="match status" value="1"/>
</dbReference>
<reference evidence="11" key="1">
    <citation type="submission" date="2022-07" db="EMBL/GenBank/DDBJ databases">
        <title>Phylogenomic reconstructions and comparative analyses of Kickxellomycotina fungi.</title>
        <authorList>
            <person name="Reynolds N.K."/>
            <person name="Stajich J.E."/>
            <person name="Barry K."/>
            <person name="Grigoriev I.V."/>
            <person name="Crous P."/>
            <person name="Smith M.E."/>
        </authorList>
    </citation>
    <scope>NUCLEOTIDE SEQUENCE</scope>
    <source>
        <strain evidence="11">BCRC 34381</strain>
    </source>
</reference>
<dbReference type="Gene3D" id="1.20.120.1080">
    <property type="match status" value="1"/>
</dbReference>
<dbReference type="Pfam" id="PF26026">
    <property type="entry name" value="RNA_hel_CTD"/>
    <property type="match status" value="1"/>
</dbReference>
<dbReference type="PANTHER" id="PTHR18934">
    <property type="entry name" value="ATP-DEPENDENT RNA HELICASE"/>
    <property type="match status" value="1"/>
</dbReference>
<organism evidence="11 12">
    <name type="scientific">Coemansia biformis</name>
    <dbReference type="NCBI Taxonomy" id="1286918"/>
    <lineage>
        <taxon>Eukaryota</taxon>
        <taxon>Fungi</taxon>
        <taxon>Fungi incertae sedis</taxon>
        <taxon>Zoopagomycota</taxon>
        <taxon>Kickxellomycotina</taxon>
        <taxon>Kickxellomycetes</taxon>
        <taxon>Kickxellales</taxon>
        <taxon>Kickxellaceae</taxon>
        <taxon>Coemansia</taxon>
    </lineage>
</organism>
<dbReference type="InterPro" id="IPR016135">
    <property type="entry name" value="UBQ-conjugating_enzyme/RWD"/>
</dbReference>
<dbReference type="InterPro" id="IPR059023">
    <property type="entry name" value="RNA_hel_CTD"/>
</dbReference>
<evidence type="ECO:0000256" key="1">
    <source>
        <dbReference type="ARBA" id="ARBA00012552"/>
    </source>
</evidence>
<dbReference type="SUPFAM" id="SSF54495">
    <property type="entry name" value="UBC-like"/>
    <property type="match status" value="1"/>
</dbReference>
<dbReference type="PROSITE" id="PS51192">
    <property type="entry name" value="HELICASE_ATP_BIND_1"/>
    <property type="match status" value="1"/>
</dbReference>
<dbReference type="GO" id="GO:0005524">
    <property type="term" value="F:ATP binding"/>
    <property type="evidence" value="ECO:0007669"/>
    <property type="project" value="UniProtKB-KW"/>
</dbReference>
<dbReference type="Proteomes" id="UP001143981">
    <property type="component" value="Unassembled WGS sequence"/>
</dbReference>
<evidence type="ECO:0000259" key="9">
    <source>
        <dbReference type="PROSITE" id="PS51192"/>
    </source>
</evidence>
<gene>
    <name evidence="11" type="primary">ucp12</name>
    <name evidence="11" type="ORF">LPJ61_002760</name>
</gene>
<accession>A0A9W7YCH1</accession>
<dbReference type="GO" id="GO:0016787">
    <property type="term" value="F:hydrolase activity"/>
    <property type="evidence" value="ECO:0007669"/>
    <property type="project" value="UniProtKB-KW"/>
</dbReference>
<sequence>MGAKSKIKGAERAPVAVAAKGDKQSAAKGDKPSTAKGEKQHAAAATQPSIFGNWTGKTPVTLLNEYMQRMGWHRANYNVQEKGGRSYCTIALRKEDKKLRQPVSVHFRPVATESMALWHGTALHARHAAATYVLHRLRSNTNMHMLLPLDHRAYWLELEQIRKGDSAEWMYAEDPFAAKAAREKQAEQQQAEHTKRVELRERAQKGHKEELLPPALRRRWDEMAEVHMSEQGRARVEQVVRTWTSNWDLAETVAATAGAPATADRGGVDVAGLEKLGFRRQHVEEARRYASSRDGALDWLCVHVPEDDLPEQFLQRKYQGAAVIVAPTSDNDGSAQHSLLSRRLAAKRLARSGFPTSICLAAVEQALEDLGPERAGDLLSMIEARAASNLLSKLCERDPPMLAAVGDDDAIMASVNDEVAALDAIFMGEDRVSRPSPFQVCFSLRPKNAKLCADDAQLVFWFPPGIDYPEQLPAMTLASSEMPAYFKLHIARKLNAHIGSGGLPVMFEAVCLAEDQIEHWLAAPPPLVGLLGTMACDTAAPTKRPVAATTAKAKGSSRVRASVGAQDNSERLCREFAQLQLNEAYRRMQRERARLPVAAKRDLITELISSNRCVVVAGATGCGKTTQIPQFILDAALADGKYVNIVCTQPRRISAIGVAARVAEERAGALGAVVGYAVRGESKQGRDTRLLFCTTGVLLRMLAESKDLDHITHVVCDEVHERSVDSDLLLILLRQCQQRNKTLKVVLMSATAQSSRFADYFGHGVPMVDIPGRTFPVDDVYVEDFARGIPADELFGAAFMHRARGRLESARARCASGEGKGIDEAQAFVARAQRHVSSGASEEDAACLATWDEKHCGSGSAAAIDYAMVDRVVRHIHATSPAELAVLVFVPGVAEIQRCMEMVSHGATDLHVLPLHAGLAPGEQRRVFGAPPAGRRKVVVATNVAETSITIEDIGFVVDTGRVREVQYSAESRVAQLVTTFCSQAAATQRRGRAGRRQKGVCYRIYTRAGQERTMQEYTTPEIQRTPLEQVCLQAKALGYPDAWGLLGGAMDAPEPKEVEGAEELLVAVGACGSAKGALLALGRWMARIPVDLRLAKMLVLGAALGVCFERVLRLVALMSLRSLYAAAGNRELIDEARRQTGSAQSDWLADLAILEKCLDAPPWAWPPFVSRIAVSEAKSSIRTLRETMAQLGLAPSGKGSGKGGGSGDHGDEVLKALVLAGLSPNIARVAVPRQKYQETISGTISVERHARELALFVPDAPCAAVGGGGGKGGHGWRDRRSDRRVFIHPQSTMFSEASYKTPFAAYFRMHASPMAGGKLMLRDVTVPSMYALLLFGPCVVVDHEYKVVEAGQGLSVRAWPRIGVLVASLRRLLDELLRRRLDDAALDICAHPVVETVLHLIQTDGALPP</sequence>
<keyword evidence="3 11" id="KW-0378">Hydrolase</keyword>
<dbReference type="EC" id="3.6.4.13" evidence="1"/>
<dbReference type="SMART" id="SM00847">
    <property type="entry name" value="HA2"/>
    <property type="match status" value="1"/>
</dbReference>
<dbReference type="SUPFAM" id="SSF52540">
    <property type="entry name" value="P-loop containing nucleoside triphosphate hydrolases"/>
    <property type="match status" value="1"/>
</dbReference>
<dbReference type="InterPro" id="IPR006575">
    <property type="entry name" value="RWD_dom"/>
</dbReference>
<dbReference type="InterPro" id="IPR027417">
    <property type="entry name" value="P-loop_NTPase"/>
</dbReference>
<feature type="domain" description="RWD" evidence="8">
    <location>
        <begin position="417"/>
        <end position="520"/>
    </location>
</feature>
<dbReference type="Pfam" id="PF24385">
    <property type="entry name" value="DSRM_DHX29"/>
    <property type="match status" value="1"/>
</dbReference>
<proteinExistence type="predicted"/>
<evidence type="ECO:0000313" key="12">
    <source>
        <dbReference type="Proteomes" id="UP001143981"/>
    </source>
</evidence>
<dbReference type="InterPro" id="IPR011545">
    <property type="entry name" value="DEAD/DEAH_box_helicase_dom"/>
</dbReference>
<protein>
    <recommendedName>
        <fullName evidence="1">RNA helicase</fullName>
        <ecNumber evidence="1">3.6.4.13</ecNumber>
    </recommendedName>
</protein>
<evidence type="ECO:0000256" key="6">
    <source>
        <dbReference type="ARBA" id="ARBA00047984"/>
    </source>
</evidence>
<dbReference type="InterPro" id="IPR001650">
    <property type="entry name" value="Helicase_C-like"/>
</dbReference>
<evidence type="ECO:0000313" key="11">
    <source>
        <dbReference type="EMBL" id="KAJ1730964.1"/>
    </source>
</evidence>
<dbReference type="Pfam" id="PF00270">
    <property type="entry name" value="DEAD"/>
    <property type="match status" value="1"/>
</dbReference>
<dbReference type="Pfam" id="PF05773">
    <property type="entry name" value="RWD"/>
    <property type="match status" value="1"/>
</dbReference>
<dbReference type="PROSITE" id="PS50908">
    <property type="entry name" value="RWD"/>
    <property type="match status" value="1"/>
</dbReference>
<name>A0A9W7YCH1_9FUNG</name>
<dbReference type="OrthoDB" id="5600252at2759"/>
<evidence type="ECO:0000256" key="5">
    <source>
        <dbReference type="ARBA" id="ARBA00022840"/>
    </source>
</evidence>
<evidence type="ECO:0000256" key="7">
    <source>
        <dbReference type="SAM" id="MobiDB-lite"/>
    </source>
</evidence>
<dbReference type="Gene3D" id="3.10.110.10">
    <property type="entry name" value="Ubiquitin Conjugating Enzyme"/>
    <property type="match status" value="1"/>
</dbReference>